<reference evidence="2" key="3">
    <citation type="journal article" date="2018" name="Mol. Plant Microbe Interact.">
        <title>Genome sequence resources for the wheat stripe rust pathogen (Puccinia striiformis f. sp. tritici) and the barley stripe rust pathogen (Puccinia striiformis f. sp. hordei).</title>
        <authorList>
            <person name="Xia C."/>
            <person name="Wang M."/>
            <person name="Yin C."/>
            <person name="Cornejo O.E."/>
            <person name="Hulbert S.H."/>
            <person name="Chen X."/>
        </authorList>
    </citation>
    <scope>NUCLEOTIDE SEQUENCE [LARGE SCALE GENOMIC DNA]</scope>
    <source>
        <strain evidence="2">93TX-2</strain>
    </source>
</reference>
<dbReference type="Proteomes" id="UP000238274">
    <property type="component" value="Unassembled WGS sequence"/>
</dbReference>
<dbReference type="EMBL" id="PKSM01000203">
    <property type="protein sequence ID" value="POW03100.1"/>
    <property type="molecule type" value="Genomic_DNA"/>
</dbReference>
<reference evidence="1 2" key="1">
    <citation type="submission" date="2017-12" db="EMBL/GenBank/DDBJ databases">
        <title>Gene loss provides genomic basis for host adaptation in cereal stripe rust fungi.</title>
        <authorList>
            <person name="Xia C."/>
        </authorList>
    </citation>
    <scope>NUCLEOTIDE SEQUENCE [LARGE SCALE GENOMIC DNA]</scope>
    <source>
        <strain evidence="1 2">93TX-2</strain>
    </source>
</reference>
<dbReference type="AlphaFoldDB" id="A0A2S4V0T5"/>
<proteinExistence type="predicted"/>
<reference evidence="2" key="2">
    <citation type="journal article" date="2018" name="BMC Genomics">
        <title>Genomic insights into host adaptation between the wheat stripe rust pathogen (Puccinia striiformis f. sp. tritici) and the barley stripe rust pathogen (Puccinia striiformis f. sp. hordei).</title>
        <authorList>
            <person name="Xia C."/>
            <person name="Wang M."/>
            <person name="Yin C."/>
            <person name="Cornejo O.E."/>
            <person name="Hulbert S.H."/>
            <person name="Chen X."/>
        </authorList>
    </citation>
    <scope>NUCLEOTIDE SEQUENCE [LARGE SCALE GENOMIC DNA]</scope>
    <source>
        <strain evidence="2">93TX-2</strain>
    </source>
</reference>
<evidence type="ECO:0000313" key="1">
    <source>
        <dbReference type="EMBL" id="POW03100.1"/>
    </source>
</evidence>
<dbReference type="VEuPathDB" id="FungiDB:PSTT_01908"/>
<comment type="caution">
    <text evidence="1">The sequence shown here is derived from an EMBL/GenBank/DDBJ whole genome shotgun (WGS) entry which is preliminary data.</text>
</comment>
<gene>
    <name evidence="1" type="ORF">PSHT_11806</name>
</gene>
<protein>
    <submittedName>
        <fullName evidence="1">Uncharacterized protein</fullName>
    </submittedName>
</protein>
<dbReference type="VEuPathDB" id="FungiDB:PSTT_01907"/>
<dbReference type="OrthoDB" id="2497898at2759"/>
<keyword evidence="2" id="KW-1185">Reference proteome</keyword>
<organism evidence="1 2">
    <name type="scientific">Puccinia striiformis</name>
    <dbReference type="NCBI Taxonomy" id="27350"/>
    <lineage>
        <taxon>Eukaryota</taxon>
        <taxon>Fungi</taxon>
        <taxon>Dikarya</taxon>
        <taxon>Basidiomycota</taxon>
        <taxon>Pucciniomycotina</taxon>
        <taxon>Pucciniomycetes</taxon>
        <taxon>Pucciniales</taxon>
        <taxon>Pucciniaceae</taxon>
        <taxon>Puccinia</taxon>
    </lineage>
</organism>
<dbReference type="VEuPathDB" id="FungiDB:PSHT_11806"/>
<name>A0A2S4V0T5_9BASI</name>
<accession>A0A2S4V0T5</accession>
<evidence type="ECO:0000313" key="2">
    <source>
        <dbReference type="Proteomes" id="UP000238274"/>
    </source>
</evidence>
<sequence length="713" mass="82479">MADRGHGLYSLHGDVVESGRELGSVTGFLVHTIGSRSPTSMMQKLKSTIETISSVKTGWKNVYLQSFGSRENYIRMKAEDEYISEVMRGTLLDIFETERAESGKERAWIKDAYLPILNQIEPSIRKNLINQAKSDFRVLHQGSKYGLGRALQQIRVCLRKRPATIQERTVLSLGAAQRVDFVIRSDMLKLAINIANGSRDISRPETWLPLSDEETEFLEHIADLTVSVRRIRNLNALLSRCNDRSDNDNPDDIELIVKATKELISKEKGGQIWTEDDVELMGGLNTALKYPGIARRKLRQMAAKIRIQKAYKVLKGRANSPVTPEYLQFRERLYKQTPKYRESHPDERIDKLTEEEFLQVKDLANQYYCMKEKHWGSLYFDPLNSAIRVIGNEVLSLEQMAIQSLTSSKERWYKDPSHDQLLRKLREGVPPVPLRRQMKALEEIEEKLKSHELQQPDQFRQRDLNKHFKIHQTPLSEIVIWENFNHPPELVSKLKDVIGITQSDGAPDPTTIESLAFNRLALLKSQRIRKLDDREMKIHKSLASELYGEICTQKAKDTIMKLALEEILVYSGKFSEEDQIWHGNQRMEQEKVSSLARGDFRTGKIFLPSTNTVKDPQGLILSRAILDNPESIKAFYKDYKFTKILMLIQKASERINLKKEMPFNTNPGNFIWIELREQIYNLEKLKADFEQKKGGYNSLMAKFQEANLIWEYF</sequence>